<feature type="transmembrane region" description="Helical" evidence="7">
    <location>
        <begin position="95"/>
        <end position="119"/>
    </location>
</feature>
<dbReference type="InterPro" id="IPR010656">
    <property type="entry name" value="DctM"/>
</dbReference>
<dbReference type="Proteomes" id="UP000219252">
    <property type="component" value="Unassembled WGS sequence"/>
</dbReference>
<dbReference type="RefSeq" id="WP_097149723.1">
    <property type="nucleotide sequence ID" value="NZ_OBQC01000007.1"/>
</dbReference>
<dbReference type="NCBIfam" id="TIGR00786">
    <property type="entry name" value="dctM"/>
    <property type="match status" value="1"/>
</dbReference>
<feature type="transmembrane region" description="Helical" evidence="7">
    <location>
        <begin position="168"/>
        <end position="193"/>
    </location>
</feature>
<dbReference type="PANTHER" id="PTHR33362:SF2">
    <property type="entry name" value="TRAP TRANSPORTER LARGE PERMEASE PROTEIN"/>
    <property type="match status" value="1"/>
</dbReference>
<feature type="transmembrane region" description="Helical" evidence="7">
    <location>
        <begin position="6"/>
        <end position="34"/>
    </location>
</feature>
<evidence type="ECO:0000256" key="5">
    <source>
        <dbReference type="ARBA" id="ARBA00022989"/>
    </source>
</evidence>
<feature type="transmembrane region" description="Helical" evidence="7">
    <location>
        <begin position="356"/>
        <end position="376"/>
    </location>
</feature>
<protein>
    <submittedName>
        <fullName evidence="9">Tripartite ATP-independent transporter DctM subunit</fullName>
    </submittedName>
</protein>
<name>A0A285UEL8_9BACL</name>
<evidence type="ECO:0000256" key="2">
    <source>
        <dbReference type="ARBA" id="ARBA00022475"/>
    </source>
</evidence>
<dbReference type="OrthoDB" id="9785600at2"/>
<feature type="transmembrane region" description="Helical" evidence="7">
    <location>
        <begin position="269"/>
        <end position="294"/>
    </location>
</feature>
<evidence type="ECO:0000256" key="7">
    <source>
        <dbReference type="SAM" id="Phobius"/>
    </source>
</evidence>
<feature type="transmembrane region" description="Helical" evidence="7">
    <location>
        <begin position="314"/>
        <end position="344"/>
    </location>
</feature>
<dbReference type="PIRSF" id="PIRSF006066">
    <property type="entry name" value="HI0050"/>
    <property type="match status" value="1"/>
</dbReference>
<dbReference type="InterPro" id="IPR004681">
    <property type="entry name" value="TRAP_DctM"/>
</dbReference>
<evidence type="ECO:0000313" key="10">
    <source>
        <dbReference type="Proteomes" id="UP000219252"/>
    </source>
</evidence>
<keyword evidence="5 7" id="KW-1133">Transmembrane helix</keyword>
<comment type="subcellular location">
    <subcellularLocation>
        <location evidence="1">Cell inner membrane</location>
        <topology evidence="1">Multi-pass membrane protein</topology>
    </subcellularLocation>
</comment>
<evidence type="ECO:0000256" key="1">
    <source>
        <dbReference type="ARBA" id="ARBA00004429"/>
    </source>
</evidence>
<feature type="transmembrane region" description="Helical" evidence="7">
    <location>
        <begin position="396"/>
        <end position="421"/>
    </location>
</feature>
<feature type="transmembrane region" description="Helical" evidence="7">
    <location>
        <begin position="140"/>
        <end position="162"/>
    </location>
</feature>
<dbReference type="GO" id="GO:0022857">
    <property type="term" value="F:transmembrane transporter activity"/>
    <property type="evidence" value="ECO:0007669"/>
    <property type="project" value="TreeGrafter"/>
</dbReference>
<keyword evidence="2" id="KW-1003">Cell membrane</keyword>
<feature type="transmembrane region" description="Helical" evidence="7">
    <location>
        <begin position="241"/>
        <end position="257"/>
    </location>
</feature>
<dbReference type="AlphaFoldDB" id="A0A285UEL8"/>
<accession>A0A285UEL8</accession>
<keyword evidence="3" id="KW-0997">Cell inner membrane</keyword>
<dbReference type="EMBL" id="OBQC01000007">
    <property type="protein sequence ID" value="SOC40213.1"/>
    <property type="molecule type" value="Genomic_DNA"/>
</dbReference>
<feature type="transmembrane region" description="Helical" evidence="7">
    <location>
        <begin position="55"/>
        <end position="75"/>
    </location>
</feature>
<evidence type="ECO:0000256" key="3">
    <source>
        <dbReference type="ARBA" id="ARBA00022519"/>
    </source>
</evidence>
<reference evidence="10" key="1">
    <citation type="submission" date="2017-08" db="EMBL/GenBank/DDBJ databases">
        <authorList>
            <person name="Varghese N."/>
            <person name="Submissions S."/>
        </authorList>
    </citation>
    <scope>NUCLEOTIDE SEQUENCE [LARGE SCALE GENOMIC DNA]</scope>
    <source>
        <strain evidence="10">JC23</strain>
    </source>
</reference>
<evidence type="ECO:0000256" key="6">
    <source>
        <dbReference type="ARBA" id="ARBA00023136"/>
    </source>
</evidence>
<sequence>MISFIVFVLFILLLLIRIPISIVLGVTTVVYFLMNGQIPLLESTPLRMYSGLENFGLLAIPLFMLMGEIMNEGGITTRLVKFARVFIGHFKGGLAYVTVVANMFLASILGSANAQAAMMSKVMVPQMEKEGYSREFSSSITLASSVIAPIIPPSMIFIIYGTLSSTSIGALFMAGIVPGIIYGIAFILLISYIGMKQNFPKSERATGSEMIQSTIQVIPALLIPITVIVGILSGVFTATESAAVACFLALIVGLFFYRELKYKKLPKILLNTVINTATVTFLIIMANIFGWMIAFERIPQLLVDSMLSITDNPWVFLLLVNIALIFVGMLLDGIAALIILVPVMMPLVTALNIDPVHFGVIICINLTIGLLTPPVGTGLFIVSSMADIKFERLVKAVIPFIIVSFAVLLLLTFIPSLVTFVPKWLGM</sequence>
<feature type="domain" description="TRAP C4-dicarboxylate transport system permease DctM subunit" evidence="8">
    <location>
        <begin position="7"/>
        <end position="416"/>
    </location>
</feature>
<keyword evidence="4 7" id="KW-0812">Transmembrane</keyword>
<evidence type="ECO:0000259" key="8">
    <source>
        <dbReference type="Pfam" id="PF06808"/>
    </source>
</evidence>
<gene>
    <name evidence="9" type="ORF">SAMN05877842_107134</name>
</gene>
<keyword evidence="10" id="KW-1185">Reference proteome</keyword>
<organism evidence="9 10">
    <name type="scientific">Ureibacillus acetophenoni</name>
    <dbReference type="NCBI Taxonomy" id="614649"/>
    <lineage>
        <taxon>Bacteria</taxon>
        <taxon>Bacillati</taxon>
        <taxon>Bacillota</taxon>
        <taxon>Bacilli</taxon>
        <taxon>Bacillales</taxon>
        <taxon>Caryophanaceae</taxon>
        <taxon>Ureibacillus</taxon>
    </lineage>
</organism>
<feature type="transmembrane region" description="Helical" evidence="7">
    <location>
        <begin position="214"/>
        <end position="235"/>
    </location>
</feature>
<keyword evidence="6 7" id="KW-0472">Membrane</keyword>
<dbReference type="PANTHER" id="PTHR33362">
    <property type="entry name" value="SIALIC ACID TRAP TRANSPORTER PERMEASE PROTEIN SIAT-RELATED"/>
    <property type="match status" value="1"/>
</dbReference>
<proteinExistence type="predicted"/>
<dbReference type="GO" id="GO:0005886">
    <property type="term" value="C:plasma membrane"/>
    <property type="evidence" value="ECO:0007669"/>
    <property type="project" value="UniProtKB-SubCell"/>
</dbReference>
<evidence type="ECO:0000256" key="4">
    <source>
        <dbReference type="ARBA" id="ARBA00022692"/>
    </source>
</evidence>
<dbReference type="Pfam" id="PF06808">
    <property type="entry name" value="DctM"/>
    <property type="match status" value="1"/>
</dbReference>
<evidence type="ECO:0000313" key="9">
    <source>
        <dbReference type="EMBL" id="SOC40213.1"/>
    </source>
</evidence>